<organism evidence="1 2">
    <name type="scientific">Quercus suber</name>
    <name type="common">Cork oak</name>
    <dbReference type="NCBI Taxonomy" id="58331"/>
    <lineage>
        <taxon>Eukaryota</taxon>
        <taxon>Viridiplantae</taxon>
        <taxon>Streptophyta</taxon>
        <taxon>Embryophyta</taxon>
        <taxon>Tracheophyta</taxon>
        <taxon>Spermatophyta</taxon>
        <taxon>Magnoliopsida</taxon>
        <taxon>eudicotyledons</taxon>
        <taxon>Gunneridae</taxon>
        <taxon>Pentapetalae</taxon>
        <taxon>rosids</taxon>
        <taxon>fabids</taxon>
        <taxon>Fagales</taxon>
        <taxon>Fagaceae</taxon>
        <taxon>Quercus</taxon>
    </lineage>
</organism>
<dbReference type="EMBL" id="PKMF04000093">
    <property type="protein sequence ID" value="KAK7850976.1"/>
    <property type="molecule type" value="Genomic_DNA"/>
</dbReference>
<evidence type="ECO:0000313" key="2">
    <source>
        <dbReference type="Proteomes" id="UP000237347"/>
    </source>
</evidence>
<dbReference type="Proteomes" id="UP000237347">
    <property type="component" value="Unassembled WGS sequence"/>
</dbReference>
<comment type="caution">
    <text evidence="1">The sequence shown here is derived from an EMBL/GenBank/DDBJ whole genome shotgun (WGS) entry which is preliminary data.</text>
</comment>
<keyword evidence="2" id="KW-1185">Reference proteome</keyword>
<accession>A0AAW0LJ99</accession>
<name>A0AAW0LJ99_QUESU</name>
<protein>
    <submittedName>
        <fullName evidence="1">Uncharacterized protein</fullName>
    </submittedName>
</protein>
<reference evidence="1 2" key="1">
    <citation type="journal article" date="2018" name="Sci. Data">
        <title>The draft genome sequence of cork oak.</title>
        <authorList>
            <person name="Ramos A.M."/>
            <person name="Usie A."/>
            <person name="Barbosa P."/>
            <person name="Barros P.M."/>
            <person name="Capote T."/>
            <person name="Chaves I."/>
            <person name="Simoes F."/>
            <person name="Abreu I."/>
            <person name="Carrasquinho I."/>
            <person name="Faro C."/>
            <person name="Guimaraes J.B."/>
            <person name="Mendonca D."/>
            <person name="Nobrega F."/>
            <person name="Rodrigues L."/>
            <person name="Saibo N.J.M."/>
            <person name="Varela M.C."/>
            <person name="Egas C."/>
            <person name="Matos J."/>
            <person name="Miguel C.M."/>
            <person name="Oliveira M.M."/>
            <person name="Ricardo C.P."/>
            <person name="Goncalves S."/>
        </authorList>
    </citation>
    <scope>NUCLEOTIDE SEQUENCE [LARGE SCALE GENOMIC DNA]</scope>
    <source>
        <strain evidence="2">cv. HL8</strain>
    </source>
</reference>
<proteinExistence type="predicted"/>
<gene>
    <name evidence="1" type="ORF">CFP56_043362</name>
</gene>
<dbReference type="AlphaFoldDB" id="A0AAW0LJ99"/>
<sequence>MEDVHAGIRRSCRDYWVPQKDGIKNPLTHATWSWKQPIICGPNARQQYKWMWPDIHILCVSQYRKDDTTMTTTKAHPPPNSPRKQS</sequence>
<evidence type="ECO:0000313" key="1">
    <source>
        <dbReference type="EMBL" id="KAK7850976.1"/>
    </source>
</evidence>